<dbReference type="Pfam" id="PF13174">
    <property type="entry name" value="TPR_6"/>
    <property type="match status" value="1"/>
</dbReference>
<dbReference type="STRING" id="270918.APR42_04695"/>
<keyword evidence="3" id="KW-0472">Membrane</keyword>
<keyword evidence="1" id="KW-0802">TPR repeat</keyword>
<dbReference type="InterPro" id="IPR011990">
    <property type="entry name" value="TPR-like_helical_dom_sf"/>
</dbReference>
<evidence type="ECO:0000256" key="3">
    <source>
        <dbReference type="SAM" id="Phobius"/>
    </source>
</evidence>
<dbReference type="AlphaFoldDB" id="A0A0Q9Z8G3"/>
<evidence type="ECO:0000256" key="1">
    <source>
        <dbReference type="PROSITE-ProRule" id="PRU00339"/>
    </source>
</evidence>
<proteinExistence type="predicted"/>
<protein>
    <submittedName>
        <fullName evidence="4">Uncharacterized protein</fullName>
    </submittedName>
</protein>
<feature type="region of interest" description="Disordered" evidence="2">
    <location>
        <begin position="237"/>
        <end position="257"/>
    </location>
</feature>
<sequence>MATYKKKGYKPSNKEEQQNQVEDESTTAEVFNTLDEGAGRTETWVAENQKYIYIIVGVAIVAVLGYLGYERFVSEPKQEEAANEMAQAQNYFASALNASGAERDSLFTLSLNGGEGKYGFIDIINNYGSTDAANLATYNAGFAYLNTGNYQEAINYLEDFNSDDEVLAALATGGIGDAFMQLEQPEEALGYYEKAASMRSNEFTTPKFLLKAAITALEVGQPADAEEHLQQIKDEYPEAPEAEQVPVYMGQARAAKQ</sequence>
<feature type="transmembrane region" description="Helical" evidence="3">
    <location>
        <begin position="51"/>
        <end position="69"/>
    </location>
</feature>
<evidence type="ECO:0000313" key="4">
    <source>
        <dbReference type="EMBL" id="KRG29237.1"/>
    </source>
</evidence>
<keyword evidence="5" id="KW-1185">Reference proteome</keyword>
<accession>A0A0Q9Z8G3</accession>
<dbReference type="Pfam" id="PF13181">
    <property type="entry name" value="TPR_8"/>
    <property type="match status" value="2"/>
</dbReference>
<dbReference type="EMBL" id="LKTP01000012">
    <property type="protein sequence ID" value="KRG29237.1"/>
    <property type="molecule type" value="Genomic_DNA"/>
</dbReference>
<feature type="region of interest" description="Disordered" evidence="2">
    <location>
        <begin position="1"/>
        <end position="26"/>
    </location>
</feature>
<dbReference type="Gene3D" id="1.25.40.10">
    <property type="entry name" value="Tetratricopeptide repeat domain"/>
    <property type="match status" value="1"/>
</dbReference>
<dbReference type="SUPFAM" id="SSF48452">
    <property type="entry name" value="TPR-like"/>
    <property type="match status" value="1"/>
</dbReference>
<organism evidence="4 5">
    <name type="scientific">Salegentibacter mishustinae</name>
    <dbReference type="NCBI Taxonomy" id="270918"/>
    <lineage>
        <taxon>Bacteria</taxon>
        <taxon>Pseudomonadati</taxon>
        <taxon>Bacteroidota</taxon>
        <taxon>Flavobacteriia</taxon>
        <taxon>Flavobacteriales</taxon>
        <taxon>Flavobacteriaceae</taxon>
        <taxon>Salegentibacter</taxon>
    </lineage>
</organism>
<evidence type="ECO:0000313" key="5">
    <source>
        <dbReference type="Proteomes" id="UP000051643"/>
    </source>
</evidence>
<dbReference type="RefSeq" id="WP_057481706.1">
    <property type="nucleotide sequence ID" value="NZ_BMWR01000003.1"/>
</dbReference>
<name>A0A0Q9Z8G3_9FLAO</name>
<dbReference type="InterPro" id="IPR019734">
    <property type="entry name" value="TPR_rpt"/>
</dbReference>
<dbReference type="OrthoDB" id="9808622at2"/>
<feature type="repeat" description="TPR" evidence="1">
    <location>
        <begin position="169"/>
        <end position="202"/>
    </location>
</feature>
<dbReference type="Proteomes" id="UP000051643">
    <property type="component" value="Unassembled WGS sequence"/>
</dbReference>
<gene>
    <name evidence="4" type="ORF">APR42_04695</name>
</gene>
<dbReference type="PROSITE" id="PS50005">
    <property type="entry name" value="TPR"/>
    <property type="match status" value="1"/>
</dbReference>
<keyword evidence="3" id="KW-0812">Transmembrane</keyword>
<evidence type="ECO:0000256" key="2">
    <source>
        <dbReference type="SAM" id="MobiDB-lite"/>
    </source>
</evidence>
<keyword evidence="3" id="KW-1133">Transmembrane helix</keyword>
<comment type="caution">
    <text evidence="4">The sequence shown here is derived from an EMBL/GenBank/DDBJ whole genome shotgun (WGS) entry which is preliminary data.</text>
</comment>
<reference evidence="4" key="1">
    <citation type="submission" date="2015-10" db="EMBL/GenBank/DDBJ databases">
        <title>Draft genome sequence of Salegentibacter mishustinae KCTC 12263.</title>
        <authorList>
            <person name="Lin W."/>
            <person name="Zheng Q."/>
        </authorList>
    </citation>
    <scope>NUCLEOTIDE SEQUENCE [LARGE SCALE GENOMIC DNA]</scope>
    <source>
        <strain evidence="4">KCTC 12263</strain>
    </source>
</reference>